<accession>A0A8H4L1F8</accession>
<keyword evidence="2" id="KW-1185">Reference proteome</keyword>
<organism evidence="1 2">
    <name type="scientific">Fusarium albosuccineum</name>
    <dbReference type="NCBI Taxonomy" id="1237068"/>
    <lineage>
        <taxon>Eukaryota</taxon>
        <taxon>Fungi</taxon>
        <taxon>Dikarya</taxon>
        <taxon>Ascomycota</taxon>
        <taxon>Pezizomycotina</taxon>
        <taxon>Sordariomycetes</taxon>
        <taxon>Hypocreomycetidae</taxon>
        <taxon>Hypocreales</taxon>
        <taxon>Nectriaceae</taxon>
        <taxon>Fusarium</taxon>
        <taxon>Fusarium decemcellulare species complex</taxon>
    </lineage>
</organism>
<dbReference type="OrthoDB" id="5343483at2759"/>
<reference evidence="1 2" key="1">
    <citation type="submission" date="2020-01" db="EMBL/GenBank/DDBJ databases">
        <title>Identification and distribution of gene clusters putatively required for synthesis of sphingolipid metabolism inhibitors in phylogenetically diverse species of the filamentous fungus Fusarium.</title>
        <authorList>
            <person name="Kim H.-S."/>
            <person name="Busman M."/>
            <person name="Brown D.W."/>
            <person name="Divon H."/>
            <person name="Uhlig S."/>
            <person name="Proctor R.H."/>
        </authorList>
    </citation>
    <scope>NUCLEOTIDE SEQUENCE [LARGE SCALE GENOMIC DNA]</scope>
    <source>
        <strain evidence="1 2">NRRL 20459</strain>
    </source>
</reference>
<name>A0A8H4L1F8_9HYPO</name>
<dbReference type="Proteomes" id="UP000554235">
    <property type="component" value="Unassembled WGS sequence"/>
</dbReference>
<proteinExistence type="predicted"/>
<comment type="caution">
    <text evidence="1">The sequence shown here is derived from an EMBL/GenBank/DDBJ whole genome shotgun (WGS) entry which is preliminary data.</text>
</comment>
<dbReference type="AlphaFoldDB" id="A0A8H4L1F8"/>
<protein>
    <submittedName>
        <fullName evidence="1">Uncharacterized protein</fullName>
    </submittedName>
</protein>
<evidence type="ECO:0000313" key="2">
    <source>
        <dbReference type="Proteomes" id="UP000554235"/>
    </source>
</evidence>
<sequence length="285" mass="32711">MSRRPSVHDIIRKHPRENLWVQPLEWTSLHLELLNCTFEDAADPEDAVERDLGEGKYVDRWARTAERLATSEMKTVAAKKLLAEADGPLKFLRPFGYFCFGSEHEFRLHGAIFAQRSGKQTPMFAFMQRGMIRIQREGVFPLPRPRRVNPPAELLQRLRLRRLEPSDPWRDPYILAVLVGMAQSQAQSLYSEKGSFDQSHLFKACAALVDENNTDFMFFYTANISAAFLSKFEYPNKLRPSKETLSSELRIGCKKIPFQPFASLRGRLNRAIVSFCGKIEDSPAQ</sequence>
<evidence type="ECO:0000313" key="1">
    <source>
        <dbReference type="EMBL" id="KAF4459373.1"/>
    </source>
</evidence>
<dbReference type="EMBL" id="JAADYS010002190">
    <property type="protein sequence ID" value="KAF4459373.1"/>
    <property type="molecule type" value="Genomic_DNA"/>
</dbReference>
<gene>
    <name evidence="1" type="ORF">FALBO_13872</name>
</gene>